<comment type="catalytic activity">
    <reaction evidence="1 5">
        <text>dTDP-4-dehydro-6-deoxy-alpha-D-glucose = dTDP-4-dehydro-beta-L-rhamnose</text>
        <dbReference type="Rhea" id="RHEA:16969"/>
        <dbReference type="ChEBI" id="CHEBI:57649"/>
        <dbReference type="ChEBI" id="CHEBI:62830"/>
        <dbReference type="EC" id="5.1.3.13"/>
    </reaction>
</comment>
<reference evidence="6" key="1">
    <citation type="submission" date="2017-08" db="EMBL/GenBank/DDBJ databases">
        <title>Microbulbifer marisrubri sp. nov., a halophilic alphaproteobacterium isolated from marine sediment of the Yellow Sea, China.</title>
        <authorList>
            <person name="Zhang G."/>
            <person name="Xiong Q."/>
        </authorList>
    </citation>
    <scope>NUCLEOTIDE SEQUENCE [LARGE SCALE GENOMIC DNA]</scope>
    <source>
        <strain evidence="6">WRN-8</strain>
    </source>
</reference>
<dbReference type="InterPro" id="IPR011051">
    <property type="entry name" value="RmlC_Cupin_sf"/>
</dbReference>
<keyword evidence="7" id="KW-1185">Reference proteome</keyword>
<evidence type="ECO:0000256" key="3">
    <source>
        <dbReference type="ARBA" id="ARBA00012098"/>
    </source>
</evidence>
<dbReference type="Proteomes" id="UP000218427">
    <property type="component" value="Unassembled WGS sequence"/>
</dbReference>
<comment type="caution">
    <text evidence="6">The sequence shown here is derived from an EMBL/GenBank/DDBJ whole genome shotgun (WGS) entry which is preliminary data.</text>
</comment>
<dbReference type="InterPro" id="IPR014710">
    <property type="entry name" value="RmlC-like_jellyroll"/>
</dbReference>
<evidence type="ECO:0000313" key="7">
    <source>
        <dbReference type="Proteomes" id="UP000218427"/>
    </source>
</evidence>
<dbReference type="NCBIfam" id="TIGR01221">
    <property type="entry name" value="rmlC"/>
    <property type="match status" value="1"/>
</dbReference>
<sequence length="188" mass="21498">MEIIETSLAGVKIVEPQVFADERGFFLETWQLTRYKRALAFSAGLEFVQDNHSRSARGVLRGMHFQQRCPQGKLVRAARGEIYDVVVDIDPVSVTFGEWIGVHLSEKNHRQLWIPPGYAHGFQVLSDSADVEYKCTDYYVPTDQCGVAWNDPQLAITWPLEDPLVSEQDGQWPTLEQLQNHNRERVTP</sequence>
<keyword evidence="5" id="KW-0413">Isomerase</keyword>
<proteinExistence type="inferred from homology"/>
<name>A0ABX4HXF7_9GAMM</name>
<dbReference type="EC" id="5.1.3.13" evidence="3 5"/>
<evidence type="ECO:0000256" key="1">
    <source>
        <dbReference type="ARBA" id="ARBA00001298"/>
    </source>
</evidence>
<dbReference type="RefSeq" id="WP_067085650.1">
    <property type="nucleotide sequence ID" value="NZ_LRFG02000005.1"/>
</dbReference>
<dbReference type="Gene3D" id="2.60.120.10">
    <property type="entry name" value="Jelly Rolls"/>
    <property type="match status" value="1"/>
</dbReference>
<dbReference type="Pfam" id="PF00908">
    <property type="entry name" value="dTDP_sugar_isom"/>
    <property type="match status" value="1"/>
</dbReference>
<comment type="function">
    <text evidence="2 5">Catalyzes the epimerization of the C3' and C5'positions of dTDP-6-deoxy-D-xylo-4-hexulose, forming dTDP-6-deoxy-L-lyxo-4-hexulose.</text>
</comment>
<evidence type="ECO:0000256" key="5">
    <source>
        <dbReference type="RuleBase" id="RU364069"/>
    </source>
</evidence>
<evidence type="ECO:0000256" key="4">
    <source>
        <dbReference type="ARBA" id="ARBA00019595"/>
    </source>
</evidence>
<dbReference type="InterPro" id="IPR000888">
    <property type="entry name" value="RmlC-like"/>
</dbReference>
<comment type="pathway">
    <text evidence="5">Carbohydrate biosynthesis; dTDP-L-rhamnose biosynthesis.</text>
</comment>
<dbReference type="SUPFAM" id="SSF51182">
    <property type="entry name" value="RmlC-like cupins"/>
    <property type="match status" value="1"/>
</dbReference>
<dbReference type="EMBL" id="LRFG02000005">
    <property type="protein sequence ID" value="PCO04596.1"/>
    <property type="molecule type" value="Genomic_DNA"/>
</dbReference>
<dbReference type="PANTHER" id="PTHR21047:SF2">
    <property type="entry name" value="THYMIDINE DIPHOSPHO-4-KETO-RHAMNOSE 3,5-EPIMERASE"/>
    <property type="match status" value="1"/>
</dbReference>
<protein>
    <recommendedName>
        <fullName evidence="4 5">dTDP-4-dehydrorhamnose 3,5-epimerase</fullName>
        <ecNumber evidence="3 5">5.1.3.13</ecNumber>
    </recommendedName>
    <alternativeName>
        <fullName evidence="5">Thymidine diphospho-4-keto-rhamnose 3,5-epimerase</fullName>
    </alternativeName>
</protein>
<dbReference type="PANTHER" id="PTHR21047">
    <property type="entry name" value="DTDP-6-DEOXY-D-GLUCOSE-3,5 EPIMERASE"/>
    <property type="match status" value="1"/>
</dbReference>
<dbReference type="CDD" id="cd00438">
    <property type="entry name" value="cupin_RmlC"/>
    <property type="match status" value="1"/>
</dbReference>
<organism evidence="6 7">
    <name type="scientific">Microbulbifer flavimaris</name>
    <dbReference type="NCBI Taxonomy" id="1781068"/>
    <lineage>
        <taxon>Bacteria</taxon>
        <taxon>Pseudomonadati</taxon>
        <taxon>Pseudomonadota</taxon>
        <taxon>Gammaproteobacteria</taxon>
        <taxon>Cellvibrionales</taxon>
        <taxon>Microbulbiferaceae</taxon>
        <taxon>Microbulbifer</taxon>
    </lineage>
</organism>
<accession>A0ABX4HXF7</accession>
<comment type="similarity">
    <text evidence="5">Belongs to the dTDP-4-dehydrorhamnose 3,5-epimerase family.</text>
</comment>
<comment type="subunit">
    <text evidence="5">Homodimer.</text>
</comment>
<evidence type="ECO:0000256" key="2">
    <source>
        <dbReference type="ARBA" id="ARBA00001997"/>
    </source>
</evidence>
<gene>
    <name evidence="6" type="primary">rfbC</name>
    <name evidence="6" type="ORF">AWR36_012920</name>
</gene>
<evidence type="ECO:0000313" key="6">
    <source>
        <dbReference type="EMBL" id="PCO04596.1"/>
    </source>
</evidence>